<dbReference type="AlphaFoldDB" id="A0A9W8R7M8"/>
<keyword evidence="3" id="KW-1185">Reference proteome</keyword>
<comment type="similarity">
    <text evidence="1">Belongs to the fungal fucose-specific lectin family.</text>
</comment>
<comment type="caution">
    <text evidence="2">The sequence shown here is derived from an EMBL/GenBank/DDBJ whole genome shotgun (WGS) entry which is preliminary data.</text>
</comment>
<gene>
    <name evidence="2" type="ORF">NW755_006270</name>
</gene>
<dbReference type="SUPFAM" id="SSF89372">
    <property type="entry name" value="Fucose-specific lectin"/>
    <property type="match status" value="1"/>
</dbReference>
<protein>
    <recommendedName>
        <fullName evidence="4">Fucose-specific lectin</fullName>
    </recommendedName>
</protein>
<dbReference type="Gene3D" id="2.120.10.70">
    <property type="entry name" value="Fucose-specific lectin"/>
    <property type="match status" value="1"/>
</dbReference>
<evidence type="ECO:0000313" key="2">
    <source>
        <dbReference type="EMBL" id="KAJ4188780.1"/>
    </source>
</evidence>
<evidence type="ECO:0008006" key="4">
    <source>
        <dbReference type="Google" id="ProtNLM"/>
    </source>
</evidence>
<dbReference type="Proteomes" id="UP001152087">
    <property type="component" value="Unassembled WGS sequence"/>
</dbReference>
<organism evidence="2 3">
    <name type="scientific">Fusarium falciforme</name>
    <dbReference type="NCBI Taxonomy" id="195108"/>
    <lineage>
        <taxon>Eukaryota</taxon>
        <taxon>Fungi</taxon>
        <taxon>Dikarya</taxon>
        <taxon>Ascomycota</taxon>
        <taxon>Pezizomycotina</taxon>
        <taxon>Sordariomycetes</taxon>
        <taxon>Hypocreomycetidae</taxon>
        <taxon>Hypocreales</taxon>
        <taxon>Nectriaceae</taxon>
        <taxon>Fusarium</taxon>
        <taxon>Fusarium solani species complex</taxon>
    </lineage>
</organism>
<evidence type="ECO:0000256" key="1">
    <source>
        <dbReference type="ARBA" id="ARBA00009042"/>
    </source>
</evidence>
<evidence type="ECO:0000313" key="3">
    <source>
        <dbReference type="Proteomes" id="UP001152087"/>
    </source>
</evidence>
<dbReference type="Pfam" id="PF07938">
    <property type="entry name" value="Fungal_lectin"/>
    <property type="match status" value="1"/>
</dbReference>
<accession>A0A9W8R7M8</accession>
<reference evidence="2" key="1">
    <citation type="submission" date="2022-09" db="EMBL/GenBank/DDBJ databases">
        <title>Fusarium specimens isolated from Avocado Roots.</title>
        <authorList>
            <person name="Stajich J."/>
            <person name="Roper C."/>
            <person name="Heimlech-Rivalta G."/>
        </authorList>
    </citation>
    <scope>NUCLEOTIDE SEQUENCE</scope>
    <source>
        <strain evidence="2">A02</strain>
    </source>
</reference>
<dbReference type="EMBL" id="JAOQAV010000014">
    <property type="protein sequence ID" value="KAJ4188780.1"/>
    <property type="molecule type" value="Genomic_DNA"/>
</dbReference>
<sequence>MSSQVKTIVRVLRSAGSITLGNGNLVLLSIEAGRLVEKIYDGDDLKDQRLIADSVKDGSSAVYAASEKNVFVLYVDQDNKIKASEFDSDSEEWDDADLGDLAVTVHPDSHLAIAHIHGASLVFYQGADGVIKTINHDQEGNQWTEGFPVPGSAAAGTPISAYSTDKALAVSFIDQDKSVHVHSRDFESGEWSESTLPGTWDDSVTSIIVSQDVETGTFEAFALVGSTVDHVKKDGTRAALGSIQNGDFVPATKAEAGDVYGNNYGIIQNYWNYGGGYGGGNYVYMSPPVYGGCRPRWC</sequence>
<name>A0A9W8R7M8_9HYPO</name>
<dbReference type="InterPro" id="IPR012475">
    <property type="entry name" value="Fungal_lectin"/>
</dbReference>
<proteinExistence type="inferred from homology"/>